<gene>
    <name evidence="1" type="ORF">N4T19_17300</name>
</gene>
<reference evidence="1" key="1">
    <citation type="submission" date="2022-09" db="EMBL/GenBank/DDBJ databases">
        <title>Bacterial diversity in gut of crayfish and pufferfish.</title>
        <authorList>
            <person name="Huang Y."/>
        </authorList>
    </citation>
    <scope>NUCLEOTIDE SEQUENCE</scope>
    <source>
        <strain evidence="1">PR12</strain>
    </source>
</reference>
<proteinExistence type="predicted"/>
<sequence>MKHCSAERILLPLQKLQQAHDEAAHRDILSFNLYKRLKHMVLHFYKYAGRIEMSRGTGDSQQLRGTLIDTLIICMASANAMNISLGESISEVADANDLDSLARELGKKIQSTDLSAEAVRTLVVLGGQMAKAIESADHMERGDPRATMEVLVAQLTAVVLGILGHLNGKLESDVRARLSGVELKSIFLRPFPALER</sequence>
<dbReference type="EMBL" id="CP104377">
    <property type="protein sequence ID" value="UXC17443.1"/>
    <property type="molecule type" value="Genomic_DNA"/>
</dbReference>
<name>A0ABY5ZU30_9BURK</name>
<evidence type="ECO:0000313" key="2">
    <source>
        <dbReference type="Proteomes" id="UP001058290"/>
    </source>
</evidence>
<keyword evidence="2" id="KW-1185">Reference proteome</keyword>
<dbReference type="RefSeq" id="WP_260718630.1">
    <property type="nucleotide sequence ID" value="NZ_CP104377.1"/>
</dbReference>
<evidence type="ECO:0000313" key="1">
    <source>
        <dbReference type="EMBL" id="UXC17443.1"/>
    </source>
</evidence>
<accession>A0ABY5ZU30</accession>
<organism evidence="1 2">
    <name type="scientific">Comamonas squillarum</name>
    <dbReference type="NCBI Taxonomy" id="2977320"/>
    <lineage>
        <taxon>Bacteria</taxon>
        <taxon>Pseudomonadati</taxon>
        <taxon>Pseudomonadota</taxon>
        <taxon>Betaproteobacteria</taxon>
        <taxon>Burkholderiales</taxon>
        <taxon>Comamonadaceae</taxon>
        <taxon>Comamonas</taxon>
    </lineage>
</organism>
<dbReference type="Proteomes" id="UP001058290">
    <property type="component" value="Chromosome"/>
</dbReference>
<protein>
    <submittedName>
        <fullName evidence="1">Uncharacterized protein</fullName>
    </submittedName>
</protein>